<keyword evidence="1" id="KW-0472">Membrane</keyword>
<feature type="transmembrane region" description="Helical" evidence="1">
    <location>
        <begin position="48"/>
        <end position="70"/>
    </location>
</feature>
<dbReference type="RefSeq" id="WP_091342293.1">
    <property type="nucleotide sequence ID" value="NZ_FNRM01000004.1"/>
</dbReference>
<keyword evidence="3" id="KW-1185">Reference proteome</keyword>
<proteinExistence type="predicted"/>
<reference evidence="2 3" key="1">
    <citation type="submission" date="2016-10" db="EMBL/GenBank/DDBJ databases">
        <authorList>
            <person name="de Groot N.N."/>
        </authorList>
    </citation>
    <scope>NUCLEOTIDE SEQUENCE [LARGE SCALE GENOMIC DNA]</scope>
    <source>
        <strain evidence="2 3">CGMCC 1.3430</strain>
    </source>
</reference>
<gene>
    <name evidence="2" type="ORF">SAMN04488051_104143</name>
</gene>
<evidence type="ECO:0000256" key="1">
    <source>
        <dbReference type="SAM" id="Phobius"/>
    </source>
</evidence>
<organism evidence="2 3">
    <name type="scientific">Alkalimonas amylolytica</name>
    <dbReference type="NCBI Taxonomy" id="152573"/>
    <lineage>
        <taxon>Bacteria</taxon>
        <taxon>Pseudomonadati</taxon>
        <taxon>Pseudomonadota</taxon>
        <taxon>Gammaproteobacteria</taxon>
        <taxon>Alkalimonas</taxon>
    </lineage>
</organism>
<name>A0A1H4CFW0_ALKAM</name>
<evidence type="ECO:0000313" key="3">
    <source>
        <dbReference type="Proteomes" id="UP000198773"/>
    </source>
</evidence>
<dbReference type="AlphaFoldDB" id="A0A1H4CFW0"/>
<sequence>MFDTTEWAHTLQQSNLTFLIWFVPLFLAIYFVPTLLAVAFNRRHLGKIALANIPAGFSVIAWCALIGVALSGKLIESTRSKHHE</sequence>
<dbReference type="InterPro" id="IPR016410">
    <property type="entry name" value="Phage_imm"/>
</dbReference>
<evidence type="ECO:0000313" key="2">
    <source>
        <dbReference type="EMBL" id="SEA59281.1"/>
    </source>
</evidence>
<protein>
    <submittedName>
        <fullName evidence="2">Superinfection immunity protein</fullName>
    </submittedName>
</protein>
<keyword evidence="1" id="KW-1133">Transmembrane helix</keyword>
<dbReference type="Proteomes" id="UP000198773">
    <property type="component" value="Unassembled WGS sequence"/>
</dbReference>
<dbReference type="EMBL" id="FNRM01000004">
    <property type="protein sequence ID" value="SEA59281.1"/>
    <property type="molecule type" value="Genomic_DNA"/>
</dbReference>
<dbReference type="Pfam" id="PF14373">
    <property type="entry name" value="Imm_superinfect"/>
    <property type="match status" value="1"/>
</dbReference>
<feature type="transmembrane region" description="Helical" evidence="1">
    <location>
        <begin position="20"/>
        <end position="41"/>
    </location>
</feature>
<keyword evidence="1" id="KW-0812">Transmembrane</keyword>
<accession>A0A1H4CFW0</accession>
<dbReference type="STRING" id="152573.SAMN04488051_104143"/>
<dbReference type="OrthoDB" id="5771061at2"/>